<dbReference type="InterPro" id="IPR011598">
    <property type="entry name" value="bHLH_dom"/>
</dbReference>
<keyword evidence="3" id="KW-0217">Developmental protein</keyword>
<dbReference type="Pfam" id="PF12232">
    <property type="entry name" value="Myf5"/>
    <property type="match status" value="1"/>
</dbReference>
<organism evidence="14 15">
    <name type="scientific">Hippocampus comes</name>
    <name type="common">Tiger tail seahorse</name>
    <dbReference type="NCBI Taxonomy" id="109280"/>
    <lineage>
        <taxon>Eukaryota</taxon>
        <taxon>Metazoa</taxon>
        <taxon>Chordata</taxon>
        <taxon>Craniata</taxon>
        <taxon>Vertebrata</taxon>
        <taxon>Euteleostomi</taxon>
        <taxon>Actinopterygii</taxon>
        <taxon>Neopterygii</taxon>
        <taxon>Teleostei</taxon>
        <taxon>Neoteleostei</taxon>
        <taxon>Acanthomorphata</taxon>
        <taxon>Syngnathiaria</taxon>
        <taxon>Syngnathiformes</taxon>
        <taxon>Syngnathoidei</taxon>
        <taxon>Syngnathidae</taxon>
        <taxon>Hippocampus</taxon>
    </lineage>
</organism>
<comment type="subunit">
    <text evidence="2 11">Efficient DNA binding requires dimerization with another bHLH protein.</text>
</comment>
<evidence type="ECO:0000259" key="13">
    <source>
        <dbReference type="PROSITE" id="PS50888"/>
    </source>
</evidence>
<name>A0A3Q2Y9R7_HIPCM</name>
<dbReference type="GeneTree" id="ENSGT00950000182959"/>
<keyword evidence="8" id="KW-0010">Activator</keyword>
<dbReference type="Gene3D" id="4.10.280.10">
    <property type="entry name" value="Helix-loop-helix DNA-binding domain"/>
    <property type="match status" value="1"/>
</dbReference>
<dbReference type="GO" id="GO:0048743">
    <property type="term" value="P:positive regulation of skeletal muscle fiber development"/>
    <property type="evidence" value="ECO:0007669"/>
    <property type="project" value="TreeGrafter"/>
</dbReference>
<dbReference type="GO" id="GO:0000981">
    <property type="term" value="F:DNA-binding transcription factor activity, RNA polymerase II-specific"/>
    <property type="evidence" value="ECO:0007669"/>
    <property type="project" value="TreeGrafter"/>
</dbReference>
<dbReference type="InterPro" id="IPR022032">
    <property type="entry name" value="Myf5"/>
</dbReference>
<evidence type="ECO:0000256" key="7">
    <source>
        <dbReference type="ARBA" id="ARBA00023125"/>
    </source>
</evidence>
<reference evidence="14" key="2">
    <citation type="submission" date="2025-09" db="UniProtKB">
        <authorList>
            <consortium name="Ensembl"/>
        </authorList>
    </citation>
    <scope>IDENTIFICATION</scope>
</reference>
<dbReference type="FunFam" id="4.10.280.10:FF:000005">
    <property type="entry name" value="Myogenic factor"/>
    <property type="match status" value="1"/>
</dbReference>
<keyword evidence="6" id="KW-0805">Transcription regulation</keyword>
<protein>
    <recommendedName>
        <fullName evidence="11">Myogenic factor</fullName>
    </recommendedName>
</protein>
<dbReference type="PROSITE" id="PS50888">
    <property type="entry name" value="BHLH"/>
    <property type="match status" value="1"/>
</dbReference>
<evidence type="ECO:0000256" key="3">
    <source>
        <dbReference type="ARBA" id="ARBA00022473"/>
    </source>
</evidence>
<evidence type="ECO:0000256" key="9">
    <source>
        <dbReference type="ARBA" id="ARBA00023163"/>
    </source>
</evidence>
<dbReference type="PANTHER" id="PTHR11534:SF3">
    <property type="entry name" value="MYOGENIC FACTOR 5"/>
    <property type="match status" value="1"/>
</dbReference>
<feature type="compositionally biased region" description="Polar residues" evidence="12">
    <location>
        <begin position="197"/>
        <end position="211"/>
    </location>
</feature>
<keyword evidence="7 11" id="KW-0238">DNA-binding</keyword>
<evidence type="ECO:0000256" key="12">
    <source>
        <dbReference type="SAM" id="MobiDB-lite"/>
    </source>
</evidence>
<feature type="region of interest" description="Disordered" evidence="12">
    <location>
        <begin position="23"/>
        <end position="42"/>
    </location>
</feature>
<evidence type="ECO:0000256" key="5">
    <source>
        <dbReference type="ARBA" id="ARBA00022782"/>
    </source>
</evidence>
<evidence type="ECO:0000256" key="8">
    <source>
        <dbReference type="ARBA" id="ARBA00023159"/>
    </source>
</evidence>
<reference evidence="14" key="1">
    <citation type="submission" date="2025-08" db="UniProtKB">
        <authorList>
            <consortium name="Ensembl"/>
        </authorList>
    </citation>
    <scope>IDENTIFICATION</scope>
</reference>
<dbReference type="Pfam" id="PF00010">
    <property type="entry name" value="HLH"/>
    <property type="match status" value="1"/>
</dbReference>
<dbReference type="GO" id="GO:0045663">
    <property type="term" value="P:positive regulation of myoblast differentiation"/>
    <property type="evidence" value="ECO:0007669"/>
    <property type="project" value="TreeGrafter"/>
</dbReference>
<dbReference type="InterPro" id="IPR039704">
    <property type="entry name" value="Myogenic_factor"/>
</dbReference>
<evidence type="ECO:0000256" key="2">
    <source>
        <dbReference type="ARBA" id="ARBA00011571"/>
    </source>
</evidence>
<dbReference type="GO" id="GO:0046983">
    <property type="term" value="F:protein dimerization activity"/>
    <property type="evidence" value="ECO:0007669"/>
    <property type="project" value="InterPro"/>
</dbReference>
<evidence type="ECO:0000256" key="4">
    <source>
        <dbReference type="ARBA" id="ARBA00022541"/>
    </source>
</evidence>
<dbReference type="GO" id="GO:0035914">
    <property type="term" value="P:skeletal muscle cell differentiation"/>
    <property type="evidence" value="ECO:0007669"/>
    <property type="project" value="TreeGrafter"/>
</dbReference>
<dbReference type="InterPro" id="IPR002546">
    <property type="entry name" value="MyoD_N"/>
</dbReference>
<sequence length="220" mass="24496">MDVFSTSQLYYTAPSPDALHLAEDDSDEDEHVRAPGAPPHQPGHCLQWACKACKRKSSFVDRRRAATMRERRRLKKVNHAFEALRRCTSANPSQRLPKVEILRNAIQYIESLQELLREQVDHYYSGSEPASPLSSCSDSMPDSNSPVWQQLNYSSAYSYAKNESLSDKPAGASSLQCLSSIVDRLSMPQFGRRASQAVPSPTNLADTQPCTPGSPVYHVL</sequence>
<evidence type="ECO:0000256" key="10">
    <source>
        <dbReference type="ARBA" id="ARBA00023242"/>
    </source>
</evidence>
<dbReference type="Pfam" id="PF01586">
    <property type="entry name" value="Basic"/>
    <property type="match status" value="1"/>
</dbReference>
<keyword evidence="5" id="KW-0221">Differentiation</keyword>
<dbReference type="AlphaFoldDB" id="A0A3Q2Y9R7"/>
<dbReference type="STRING" id="109280.ENSHCOP00000014411"/>
<keyword evidence="9" id="KW-0804">Transcription</keyword>
<dbReference type="PANTHER" id="PTHR11534">
    <property type="entry name" value="MYOGENIC FACTOR"/>
    <property type="match status" value="1"/>
</dbReference>
<dbReference type="SUPFAM" id="SSF47459">
    <property type="entry name" value="HLH, helix-loop-helix DNA-binding domain"/>
    <property type="match status" value="1"/>
</dbReference>
<keyword evidence="15" id="KW-1185">Reference proteome</keyword>
<dbReference type="GO" id="GO:0005634">
    <property type="term" value="C:nucleus"/>
    <property type="evidence" value="ECO:0007669"/>
    <property type="project" value="UniProtKB-SubCell"/>
</dbReference>
<feature type="domain" description="BHLH" evidence="13">
    <location>
        <begin position="61"/>
        <end position="112"/>
    </location>
</feature>
<evidence type="ECO:0000313" key="15">
    <source>
        <dbReference type="Proteomes" id="UP000264820"/>
    </source>
</evidence>
<dbReference type="SMART" id="SM00353">
    <property type="entry name" value="HLH"/>
    <property type="match status" value="1"/>
</dbReference>
<dbReference type="InterPro" id="IPR036638">
    <property type="entry name" value="HLH_DNA-bd_sf"/>
</dbReference>
<proteinExistence type="predicted"/>
<keyword evidence="10 11" id="KW-0539">Nucleus</keyword>
<dbReference type="GO" id="GO:0000978">
    <property type="term" value="F:RNA polymerase II cis-regulatory region sequence-specific DNA binding"/>
    <property type="evidence" value="ECO:0007669"/>
    <property type="project" value="TreeGrafter"/>
</dbReference>
<accession>A0A3Q2Y9R7</accession>
<feature type="region of interest" description="Disordered" evidence="12">
    <location>
        <begin position="192"/>
        <end position="220"/>
    </location>
</feature>
<evidence type="ECO:0000256" key="6">
    <source>
        <dbReference type="ARBA" id="ARBA00023015"/>
    </source>
</evidence>
<evidence type="ECO:0000313" key="14">
    <source>
        <dbReference type="Ensembl" id="ENSHCOP00000014411.1"/>
    </source>
</evidence>
<dbReference type="SMART" id="SM00520">
    <property type="entry name" value="BASIC"/>
    <property type="match status" value="1"/>
</dbReference>
<evidence type="ECO:0000256" key="1">
    <source>
        <dbReference type="ARBA" id="ARBA00004123"/>
    </source>
</evidence>
<comment type="subcellular location">
    <subcellularLocation>
        <location evidence="1">Nucleus</location>
    </subcellularLocation>
</comment>
<dbReference type="OMA" id="QHLNANY"/>
<keyword evidence="4" id="KW-0517">Myogenesis</keyword>
<dbReference type="Proteomes" id="UP000264820">
    <property type="component" value="Unplaced"/>
</dbReference>
<evidence type="ECO:0000256" key="11">
    <source>
        <dbReference type="RuleBase" id="RU003428"/>
    </source>
</evidence>
<dbReference type="Ensembl" id="ENSHCOT00000022026.1">
    <property type="protein sequence ID" value="ENSHCOP00000014411.1"/>
    <property type="gene ID" value="ENSHCOG00000017783.1"/>
</dbReference>